<feature type="compositionally biased region" description="Polar residues" evidence="1">
    <location>
        <begin position="1"/>
        <end position="14"/>
    </location>
</feature>
<evidence type="ECO:0000313" key="3">
    <source>
        <dbReference type="Proteomes" id="UP000005954"/>
    </source>
</evidence>
<protein>
    <submittedName>
        <fullName evidence="2">30S ribosomal protein S21</fullName>
    </submittedName>
</protein>
<sequence>MRNAAQERSGQKQTPEAGPRGSFLRKTCSKPVLEKTFALGFLTRQFPGTADRFSFLARFFLRGFLEMLLELHFPKHTFALQLLFQGTERLIDIVVTNTNLHVVFTTFLSLSCKRLQETAV</sequence>
<dbReference type="Proteomes" id="UP000005954">
    <property type="component" value="Unassembled WGS sequence"/>
</dbReference>
<evidence type="ECO:0000256" key="1">
    <source>
        <dbReference type="SAM" id="MobiDB-lite"/>
    </source>
</evidence>
<dbReference type="AlphaFoldDB" id="A3SM81"/>
<keyword evidence="3" id="KW-1185">Reference proteome</keyword>
<evidence type="ECO:0000313" key="2">
    <source>
        <dbReference type="EMBL" id="EAP78462.1"/>
    </source>
</evidence>
<accession>A3SM81</accession>
<reference evidence="2 3" key="1">
    <citation type="submission" date="2005-12" db="EMBL/GenBank/DDBJ databases">
        <authorList>
            <person name="Moran M.A."/>
            <person name="Ferriera S."/>
            <person name="Johnson J."/>
            <person name="Kravitz S."/>
            <person name="Halpern A."/>
            <person name="Remington K."/>
            <person name="Beeson K."/>
            <person name="Tran B."/>
            <person name="Rogers Y.-H."/>
            <person name="Friedman R."/>
            <person name="Venter J.C."/>
        </authorList>
    </citation>
    <scope>NUCLEOTIDE SEQUENCE [LARGE SCALE GENOMIC DNA]</scope>
    <source>
        <strain evidence="3">ATCC BAA-591 / DSM 15170 / ISM</strain>
    </source>
</reference>
<comment type="caution">
    <text evidence="2">The sequence shown here is derived from an EMBL/GenBank/DDBJ whole genome shotgun (WGS) entry which is preliminary data.</text>
</comment>
<name>A3SM81_ROSNI</name>
<keyword evidence="2" id="KW-0687">Ribonucleoprotein</keyword>
<dbReference type="HOGENOM" id="CLU_2047977_0_0_5"/>
<organism evidence="2 3">
    <name type="scientific">Roseovarius nubinhibens (strain ATCC BAA-591 / DSM 15170 / ISM)</name>
    <dbReference type="NCBI Taxonomy" id="89187"/>
    <lineage>
        <taxon>Bacteria</taxon>
        <taxon>Pseudomonadati</taxon>
        <taxon>Pseudomonadota</taxon>
        <taxon>Alphaproteobacteria</taxon>
        <taxon>Rhodobacterales</taxon>
        <taxon>Roseobacteraceae</taxon>
        <taxon>Roseovarius</taxon>
    </lineage>
</organism>
<gene>
    <name evidence="2" type="ORF">ISM_09195</name>
</gene>
<dbReference type="GO" id="GO:0005840">
    <property type="term" value="C:ribosome"/>
    <property type="evidence" value="ECO:0007669"/>
    <property type="project" value="UniProtKB-KW"/>
</dbReference>
<proteinExistence type="predicted"/>
<dbReference type="eggNOG" id="ENOG5033FT2">
    <property type="taxonomic scope" value="Bacteria"/>
</dbReference>
<feature type="region of interest" description="Disordered" evidence="1">
    <location>
        <begin position="1"/>
        <end position="23"/>
    </location>
</feature>
<keyword evidence="2" id="KW-0689">Ribosomal protein</keyword>
<dbReference type="EMBL" id="AALY01000001">
    <property type="protein sequence ID" value="EAP78462.1"/>
    <property type="molecule type" value="Genomic_DNA"/>
</dbReference>